<evidence type="ECO:0000259" key="4">
    <source>
        <dbReference type="Pfam" id="PF01301"/>
    </source>
</evidence>
<accession>A0A2P5WIM3</accession>
<proteinExistence type="inferred from homology"/>
<dbReference type="InterPro" id="IPR017853">
    <property type="entry name" value="GH"/>
</dbReference>
<dbReference type="EMBL" id="KZ667469">
    <property type="protein sequence ID" value="PPR90931.1"/>
    <property type="molecule type" value="Genomic_DNA"/>
</dbReference>
<gene>
    <name evidence="5" type="ORF">GOBAR_AA29758</name>
</gene>
<dbReference type="AlphaFoldDB" id="A0A2P5WIM3"/>
<dbReference type="EC" id="3.2.1.23" evidence="3"/>
<dbReference type="GO" id="GO:0005975">
    <property type="term" value="P:carbohydrate metabolic process"/>
    <property type="evidence" value="ECO:0007669"/>
    <property type="project" value="InterPro"/>
</dbReference>
<dbReference type="Proteomes" id="UP000239757">
    <property type="component" value="Unassembled WGS sequence"/>
</dbReference>
<organism evidence="5 6">
    <name type="scientific">Gossypium barbadense</name>
    <name type="common">Sea Island cotton</name>
    <name type="synonym">Hibiscus barbadensis</name>
    <dbReference type="NCBI Taxonomy" id="3634"/>
    <lineage>
        <taxon>Eukaryota</taxon>
        <taxon>Viridiplantae</taxon>
        <taxon>Streptophyta</taxon>
        <taxon>Embryophyta</taxon>
        <taxon>Tracheophyta</taxon>
        <taxon>Spermatophyta</taxon>
        <taxon>Magnoliopsida</taxon>
        <taxon>eudicotyledons</taxon>
        <taxon>Gunneridae</taxon>
        <taxon>Pentapetalae</taxon>
        <taxon>rosids</taxon>
        <taxon>malvids</taxon>
        <taxon>Malvales</taxon>
        <taxon>Malvaceae</taxon>
        <taxon>Malvoideae</taxon>
        <taxon>Gossypium</taxon>
    </lineage>
</organism>
<dbReference type="SUPFAM" id="SSF51445">
    <property type="entry name" value="(Trans)glycosidases"/>
    <property type="match status" value="1"/>
</dbReference>
<dbReference type="Gene3D" id="3.20.20.80">
    <property type="entry name" value="Glycosidases"/>
    <property type="match status" value="1"/>
</dbReference>
<sequence>MVNSPDIGVLYVNTQQAAAPKPIRETCNGWYCDECKPKDPNTTKMWTENWTGWFKSWGGADSFRIAEDLAYFIV</sequence>
<protein>
    <recommendedName>
        <fullName evidence="3">beta-galactosidase</fullName>
        <ecNumber evidence="3">3.2.1.23</ecNumber>
    </recommendedName>
</protein>
<evidence type="ECO:0000256" key="2">
    <source>
        <dbReference type="ARBA" id="ARBA00009809"/>
    </source>
</evidence>
<dbReference type="InterPro" id="IPR031330">
    <property type="entry name" value="Gly_Hdrlase_35_cat"/>
</dbReference>
<dbReference type="GO" id="GO:0004565">
    <property type="term" value="F:beta-galactosidase activity"/>
    <property type="evidence" value="ECO:0007669"/>
    <property type="project" value="UniProtKB-EC"/>
</dbReference>
<dbReference type="PANTHER" id="PTHR23421">
    <property type="entry name" value="BETA-GALACTOSIDASE RELATED"/>
    <property type="match status" value="1"/>
</dbReference>
<dbReference type="InterPro" id="IPR001944">
    <property type="entry name" value="Glycoside_Hdrlase_35"/>
</dbReference>
<evidence type="ECO:0000256" key="1">
    <source>
        <dbReference type="ARBA" id="ARBA00001412"/>
    </source>
</evidence>
<reference evidence="5 6" key="1">
    <citation type="submission" date="2015-01" db="EMBL/GenBank/DDBJ databases">
        <title>Genome of allotetraploid Gossypium barbadense reveals genomic plasticity and fiber elongation in cotton evolution.</title>
        <authorList>
            <person name="Chen X."/>
            <person name="Liu X."/>
            <person name="Zhao B."/>
            <person name="Zheng H."/>
            <person name="Hu Y."/>
            <person name="Lu G."/>
            <person name="Yang C."/>
            <person name="Chen J."/>
            <person name="Shan C."/>
            <person name="Zhang L."/>
            <person name="Zhou Y."/>
            <person name="Wang L."/>
            <person name="Guo W."/>
            <person name="Bai Y."/>
            <person name="Ruan J."/>
            <person name="Shangguan X."/>
            <person name="Mao Y."/>
            <person name="Jiang J."/>
            <person name="Zhu Y."/>
            <person name="Lei J."/>
            <person name="Kang H."/>
            <person name="Chen S."/>
            <person name="He X."/>
            <person name="Wang R."/>
            <person name="Wang Y."/>
            <person name="Chen J."/>
            <person name="Wang L."/>
            <person name="Yu S."/>
            <person name="Wang B."/>
            <person name="Wei J."/>
            <person name="Song S."/>
            <person name="Lu X."/>
            <person name="Gao Z."/>
            <person name="Gu W."/>
            <person name="Deng X."/>
            <person name="Ma D."/>
            <person name="Wang S."/>
            <person name="Liang W."/>
            <person name="Fang L."/>
            <person name="Cai C."/>
            <person name="Zhu X."/>
            <person name="Zhou B."/>
            <person name="Zhang Y."/>
            <person name="Chen Z."/>
            <person name="Xu S."/>
            <person name="Zhu R."/>
            <person name="Wang S."/>
            <person name="Zhang T."/>
            <person name="Zhao G."/>
        </authorList>
    </citation>
    <scope>NUCLEOTIDE SEQUENCE [LARGE SCALE GENOMIC DNA]</scope>
    <source>
        <strain evidence="6">cv. Xinhai21</strain>
        <tissue evidence="5">Leaf</tissue>
    </source>
</reference>
<comment type="catalytic activity">
    <reaction evidence="1">
        <text>Hydrolysis of terminal non-reducing beta-D-galactose residues in beta-D-galactosides.</text>
        <dbReference type="EC" id="3.2.1.23"/>
    </reaction>
</comment>
<evidence type="ECO:0000256" key="3">
    <source>
        <dbReference type="ARBA" id="ARBA00012756"/>
    </source>
</evidence>
<evidence type="ECO:0000313" key="5">
    <source>
        <dbReference type="EMBL" id="PPR90931.1"/>
    </source>
</evidence>
<name>A0A2P5WIM3_GOSBA</name>
<evidence type="ECO:0000313" key="6">
    <source>
        <dbReference type="Proteomes" id="UP000239757"/>
    </source>
</evidence>
<feature type="domain" description="Glycoside hydrolase 35 catalytic" evidence="4">
    <location>
        <begin position="12"/>
        <end position="70"/>
    </location>
</feature>
<comment type="similarity">
    <text evidence="2">Belongs to the glycosyl hydrolase 35 family.</text>
</comment>
<dbReference type="OrthoDB" id="1657402at2759"/>
<dbReference type="Pfam" id="PF01301">
    <property type="entry name" value="Glyco_hydro_35"/>
    <property type="match status" value="1"/>
</dbReference>